<gene>
    <name evidence="2" type="ORF">ACFPZF_18215</name>
</gene>
<name>A0ABW0VGD3_9ACTN</name>
<organism evidence="2 3">
    <name type="scientific">Kitasatospora cinereorecta</name>
    <dbReference type="NCBI Taxonomy" id="285560"/>
    <lineage>
        <taxon>Bacteria</taxon>
        <taxon>Bacillati</taxon>
        <taxon>Actinomycetota</taxon>
        <taxon>Actinomycetes</taxon>
        <taxon>Kitasatosporales</taxon>
        <taxon>Streptomycetaceae</taxon>
        <taxon>Kitasatospora</taxon>
    </lineage>
</organism>
<comment type="caution">
    <text evidence="2">The sequence shown here is derived from an EMBL/GenBank/DDBJ whole genome shotgun (WGS) entry which is preliminary data.</text>
</comment>
<protein>
    <submittedName>
        <fullName evidence="2">Three-helix bundle dimerization domain-containing protein</fullName>
    </submittedName>
</protein>
<reference evidence="3" key="1">
    <citation type="journal article" date="2019" name="Int. J. Syst. Evol. Microbiol.">
        <title>The Global Catalogue of Microorganisms (GCM) 10K type strain sequencing project: providing services to taxonomists for standard genome sequencing and annotation.</title>
        <authorList>
            <consortium name="The Broad Institute Genomics Platform"/>
            <consortium name="The Broad Institute Genome Sequencing Center for Infectious Disease"/>
            <person name="Wu L."/>
            <person name="Ma J."/>
        </authorList>
    </citation>
    <scope>NUCLEOTIDE SEQUENCE [LARGE SCALE GENOMIC DNA]</scope>
    <source>
        <strain evidence="3">CGMCC 4.1622</strain>
    </source>
</reference>
<dbReference type="Proteomes" id="UP001596066">
    <property type="component" value="Unassembled WGS sequence"/>
</dbReference>
<feature type="region of interest" description="Disordered" evidence="1">
    <location>
        <begin position="41"/>
        <end position="83"/>
    </location>
</feature>
<evidence type="ECO:0000313" key="3">
    <source>
        <dbReference type="Proteomes" id="UP001596066"/>
    </source>
</evidence>
<keyword evidence="3" id="KW-1185">Reference proteome</keyword>
<evidence type="ECO:0000313" key="2">
    <source>
        <dbReference type="EMBL" id="MFC5643285.1"/>
    </source>
</evidence>
<evidence type="ECO:0000256" key="1">
    <source>
        <dbReference type="SAM" id="MobiDB-lite"/>
    </source>
</evidence>
<dbReference type="EMBL" id="JBHSOC010000029">
    <property type="protein sequence ID" value="MFC5643285.1"/>
    <property type="molecule type" value="Genomic_DNA"/>
</dbReference>
<proteinExistence type="predicted"/>
<dbReference type="NCBIfam" id="NF046112">
    <property type="entry name" value="MSMEG_6209_Nter"/>
    <property type="match status" value="1"/>
</dbReference>
<sequence length="83" mass="9068">MDRDDSAVEQEKAAMAQIARRLHQHFDAALGPAEVERALDAARRRFTHSPGLHPRPCGTNRHRRPPRQGTARPDAGSSAPAAP</sequence>
<dbReference type="RefSeq" id="WP_380231438.1">
    <property type="nucleotide sequence ID" value="NZ_JBHSOC010000029.1"/>
</dbReference>
<accession>A0ABW0VGD3</accession>